<evidence type="ECO:0000313" key="2">
    <source>
        <dbReference type="EMBL" id="SBS76524.1"/>
    </source>
</evidence>
<evidence type="ECO:0000256" key="1">
    <source>
        <dbReference type="SAM" id="Phobius"/>
    </source>
</evidence>
<gene>
    <name evidence="2" type="ORF">MHPYR_330015</name>
</gene>
<protein>
    <recommendedName>
        <fullName evidence="3">Alanine and proline rich membrane protein</fullName>
    </recommendedName>
</protein>
<keyword evidence="1" id="KW-0472">Membrane</keyword>
<keyword evidence="1" id="KW-1133">Transmembrane helix</keyword>
<reference evidence="2" key="1">
    <citation type="submission" date="2016-03" db="EMBL/GenBank/DDBJ databases">
        <authorList>
            <person name="Ploux O."/>
        </authorList>
    </citation>
    <scope>NUCLEOTIDE SEQUENCE</scope>
    <source>
        <strain evidence="2">UC10</strain>
    </source>
</reference>
<organism evidence="2">
    <name type="scientific">uncultured Mycobacterium sp</name>
    <dbReference type="NCBI Taxonomy" id="171292"/>
    <lineage>
        <taxon>Bacteria</taxon>
        <taxon>Bacillati</taxon>
        <taxon>Actinomycetota</taxon>
        <taxon>Actinomycetes</taxon>
        <taxon>Mycobacteriales</taxon>
        <taxon>Mycobacteriaceae</taxon>
        <taxon>Mycobacterium</taxon>
        <taxon>environmental samples</taxon>
    </lineage>
</organism>
<accession>A0A1Y5PCT2</accession>
<feature type="transmembrane region" description="Helical" evidence="1">
    <location>
        <begin position="25"/>
        <end position="45"/>
    </location>
</feature>
<dbReference type="AlphaFoldDB" id="A0A1Y5PCT2"/>
<proteinExistence type="predicted"/>
<keyword evidence="1" id="KW-0812">Transmembrane</keyword>
<name>A0A1Y5PCT2_9MYCO</name>
<evidence type="ECO:0008006" key="3">
    <source>
        <dbReference type="Google" id="ProtNLM"/>
    </source>
</evidence>
<sequence length="157" mass="16787">MSDADEDAEVRSAPRFTMPTIWQRLAPFAIALAVIALALSLWAAVRVSVNQANAVALPGDPKVRVCTAFEMVATMQTRNDLAPANASLALLGGGDYLLRQLDAYTPARLAGAVRAFARDLQDVGMNALAGVPYSDPRQAARQAEGDFDRKQVADLCK</sequence>
<dbReference type="EMBL" id="FLQS01000027">
    <property type="protein sequence ID" value="SBS76524.1"/>
    <property type="molecule type" value="Genomic_DNA"/>
</dbReference>